<evidence type="ECO:0000256" key="3">
    <source>
        <dbReference type="ARBA" id="ARBA00008001"/>
    </source>
</evidence>
<dbReference type="GO" id="GO:0003677">
    <property type="term" value="F:DNA binding"/>
    <property type="evidence" value="ECO:0007669"/>
    <property type="project" value="InterPro"/>
</dbReference>
<dbReference type="InterPro" id="IPR049915">
    <property type="entry name" value="TERT_TEN"/>
</dbReference>
<feature type="compositionally biased region" description="Acidic residues" evidence="8">
    <location>
        <begin position="360"/>
        <end position="394"/>
    </location>
</feature>
<dbReference type="GO" id="GO:0005634">
    <property type="term" value="C:nucleus"/>
    <property type="evidence" value="ECO:0007669"/>
    <property type="project" value="UniProtKB-SubCell"/>
</dbReference>
<evidence type="ECO:0000256" key="5">
    <source>
        <dbReference type="ARBA" id="ARBA00022454"/>
    </source>
</evidence>
<comment type="similarity">
    <text evidence="3">Belongs to the reverse transcriptase family. Telomerase subfamily.</text>
</comment>
<dbReference type="PANTHER" id="PTHR31913:SF0">
    <property type="entry name" value="VACUOLAR IMPORT AND DEGRADATION PROTEIN 27"/>
    <property type="match status" value="1"/>
</dbReference>
<comment type="caution">
    <text evidence="10">The sequence shown here is derived from an EMBL/GenBank/DDBJ whole genome shotgun (WGS) entry which is preliminary data.</text>
</comment>
<dbReference type="PANTHER" id="PTHR31913">
    <property type="entry name" value="VACUOLAR IMPORT AND DEGRADATION PROTEIN 27"/>
    <property type="match status" value="1"/>
</dbReference>
<dbReference type="InterPro" id="IPR040458">
    <property type="entry name" value="Vid27"/>
</dbReference>
<dbReference type="InterPro" id="IPR040768">
    <property type="entry name" value="Vid27_PH"/>
</dbReference>
<evidence type="ECO:0000313" key="10">
    <source>
        <dbReference type="EMBL" id="KAG0320985.1"/>
    </source>
</evidence>
<keyword evidence="7" id="KW-0539">Nucleus</keyword>
<dbReference type="OrthoDB" id="10251113at2759"/>
<evidence type="ECO:0000256" key="8">
    <source>
        <dbReference type="SAM" id="MobiDB-lite"/>
    </source>
</evidence>
<dbReference type="InterPro" id="IPR003545">
    <property type="entry name" value="Telomerase_RT"/>
</dbReference>
<evidence type="ECO:0000256" key="7">
    <source>
        <dbReference type="ARBA" id="ARBA00023242"/>
    </source>
</evidence>
<dbReference type="Proteomes" id="UP000823405">
    <property type="component" value="Unassembled WGS sequence"/>
</dbReference>
<dbReference type="Pfam" id="PF17747">
    <property type="entry name" value="VID27_PH"/>
    <property type="match status" value="1"/>
</dbReference>
<dbReference type="GO" id="GO:0000781">
    <property type="term" value="C:chromosome, telomeric region"/>
    <property type="evidence" value="ECO:0007669"/>
    <property type="project" value="UniProtKB-SubCell"/>
</dbReference>
<dbReference type="InterPro" id="IPR021891">
    <property type="entry name" value="Telomerase_RBD"/>
</dbReference>
<dbReference type="InterPro" id="IPR000477">
    <property type="entry name" value="RT_dom"/>
</dbReference>
<feature type="compositionally biased region" description="Polar residues" evidence="8">
    <location>
        <begin position="171"/>
        <end position="184"/>
    </location>
</feature>
<feature type="domain" description="Reverse transcriptase" evidence="9">
    <location>
        <begin position="1269"/>
        <end position="1589"/>
    </location>
</feature>
<keyword evidence="11" id="KW-1185">Reference proteome</keyword>
<dbReference type="CDD" id="cd01648">
    <property type="entry name" value="TERT"/>
    <property type="match status" value="1"/>
</dbReference>
<dbReference type="SUPFAM" id="SSF101898">
    <property type="entry name" value="NHL repeat"/>
    <property type="match status" value="1"/>
</dbReference>
<dbReference type="SMART" id="SM00975">
    <property type="entry name" value="Telomerase_RBD"/>
    <property type="match status" value="1"/>
</dbReference>
<dbReference type="Gene3D" id="3.30.70.2630">
    <property type="match status" value="1"/>
</dbReference>
<sequence length="1593" mass="180705">MNVFKSLGKLIWGDSSNPELVQISSGQFYVYKSLGAQTRECIYIDSMATIRRTSQPFQYVLAINRVFEEGEETLEDEEQEFDDEKVFLIDQAMKFRKGVSAGATTFMWQGLSSDDAGLEYEFVCDDETTVFTANNFEITAYHCMYERKYQKSHFSAEEEAVEEFQLPPTPSRSNRAVSTGSSSPRARKPSPVLKKESLPPVKKEDDIDRPAQRDAPTKYDGVAEATGQLNLFDPKTNLFMLQAEHVRCQLLRTEKFKYWLVVLSETGEQQLAQPVEARMNPVFSASHLSFIWNYFDEQRNVYSWLIRFPNEAALSEFQAVFGECMYESLNKLSWDKVPSTDQEYMIKTFQDDVEMSQSDKEEDEEEEEEEGEEEEELFSDEGEGSYDEDDEEENPHETFKQDTTKNSQLAVGFKDRSYVVRGDKIGVFKHNERDGLDFATTIKNLKNKAGRDVNPSRVVLHQQDSAMVMMDPRDLDTAYMMDLEYGKIVEEWEMPGTTGVLNLVGDSKYSNLTDNKTMVGHSQNAMFRIDPRLSGSKIVDSAFKQYAKGNDFTCIATTDNGSVAVAGAKGEIKLLNTIGKAAKTALPGLGDPIIGLDVTADGRWVIATCKTYLLLIDVLNPENKKLGFDASFPAKNKPKAIKLHLKPEHVAAMRQAVSFTTARFNTGVNEAEKAIVTSTGPYVITWNFRRVKNGHYEYQIKQYADNVVADNFKFGQDRSIIVALPHDVTAVAKRNLSSFSDAFKVVNMAIEQTCAPTREWFNGKYNILTAGYRNSRRSSGQRAQNYHENTLETFVRSVHWDTLLRRIGQPAMLYLLTQTSIFAALPNNCYCQITGPSISEQAVSKMPIQRHVLQCLSSKKRPADHIASSTTSATCSLKDVSSPVTKRRALSKEKRKSEGSGSEATPTETKRRKKDNSDRDRDRDRDKNANSMAAISPSAISFKRSKIFYARRYQIESVMLRHFLLADYDILNMGDPLPDQMSIVGAQMKRMFPRQYGLENVFLPTQPSSGSVSYASLTSGAFRPDATKAKKKATGHWRLRSMRALVEEMLVSNQKCRFKALLQHYCPVVAIDKESNIAQTNMASLLQNCSTFDQVIPLAMFGSTDNRAVILRGNESILGSLTCCDRSTTLFQLLMELSNNLHLRQHLSGLDTLAMTRFIRLRKFETMSLQYILQGFKLSECAWLEDPRLGQEKSSVAHTPPTASDKKHEILHEFVFWLFDGFLMPLLQATFYITDSSYQRNKVFYYRHGLWRLITQSAVNSIQGNMFIKMEPEEVVTCNKVYSKVRFLPKTHDLRPIINLRRKAPRLVSGGLAVDYKSMNQRLNNAFLILAYERSRQMACSSAMGMSDLFYRLKQVKEKLVGLSTPNLPRLYMVKVDIKKSFDSINQENLLEIIDKTLKEDKYVIHRHSKVMPANGRMMKRFYPKATAPNQMPSFLEFARTQAEISKHAVLVDKVVHTTESKDVVIRLIKDHIQENIVKFGRHFYKQTTGIPQGSVLSPALCRFFYDEMENSVLSHLTQSDDSALVRLADDFLFISQRKDKATEFLTIMSQGHAEFGCFINEHKTIANFEVSLSDGQPVQQSQGNGMSLDGSG</sequence>
<evidence type="ECO:0000259" key="9">
    <source>
        <dbReference type="PROSITE" id="PS50878"/>
    </source>
</evidence>
<dbReference type="InterPro" id="IPR040979">
    <property type="entry name" value="Vid27_N"/>
</dbReference>
<evidence type="ECO:0000313" key="11">
    <source>
        <dbReference type="Proteomes" id="UP000823405"/>
    </source>
</evidence>
<dbReference type="PROSITE" id="PS50878">
    <property type="entry name" value="RT_POL"/>
    <property type="match status" value="1"/>
</dbReference>
<feature type="compositionally biased region" description="Basic and acidic residues" evidence="8">
    <location>
        <begin position="193"/>
        <end position="217"/>
    </location>
</feature>
<dbReference type="Pfam" id="PF00078">
    <property type="entry name" value="RVT_1"/>
    <property type="match status" value="1"/>
</dbReference>
<feature type="region of interest" description="Disordered" evidence="8">
    <location>
        <begin position="160"/>
        <end position="220"/>
    </location>
</feature>
<comment type="subcellular location">
    <subcellularLocation>
        <location evidence="2">Chromosome</location>
        <location evidence="2">Telomere</location>
    </subcellularLocation>
    <subcellularLocation>
        <location evidence="1">Nucleus</location>
    </subcellularLocation>
</comment>
<evidence type="ECO:0000256" key="4">
    <source>
        <dbReference type="ARBA" id="ARBA00016182"/>
    </source>
</evidence>
<dbReference type="GO" id="GO:0005737">
    <property type="term" value="C:cytoplasm"/>
    <property type="evidence" value="ECO:0007669"/>
    <property type="project" value="TreeGrafter"/>
</dbReference>
<organism evidence="10 11">
    <name type="scientific">Linnemannia gamsii</name>
    <dbReference type="NCBI Taxonomy" id="64522"/>
    <lineage>
        <taxon>Eukaryota</taxon>
        <taxon>Fungi</taxon>
        <taxon>Fungi incertae sedis</taxon>
        <taxon>Mucoromycota</taxon>
        <taxon>Mortierellomycotina</taxon>
        <taxon>Mortierellomycetes</taxon>
        <taxon>Mortierellales</taxon>
        <taxon>Mortierellaceae</taxon>
        <taxon>Linnemannia</taxon>
    </lineage>
</organism>
<dbReference type="InterPro" id="IPR043502">
    <property type="entry name" value="DNA/RNA_pol_sf"/>
</dbReference>
<dbReference type="Pfam" id="PF17748">
    <property type="entry name" value="VID27_N"/>
    <property type="match status" value="1"/>
</dbReference>
<dbReference type="GO" id="GO:0003720">
    <property type="term" value="F:telomerase activity"/>
    <property type="evidence" value="ECO:0007669"/>
    <property type="project" value="InterPro"/>
</dbReference>
<protein>
    <recommendedName>
        <fullName evidence="4">Telomerase reverse transcriptase</fullName>
    </recommendedName>
</protein>
<gene>
    <name evidence="10" type="ORF">BGZ97_012422</name>
</gene>
<evidence type="ECO:0000256" key="1">
    <source>
        <dbReference type="ARBA" id="ARBA00004123"/>
    </source>
</evidence>
<dbReference type="InterPro" id="IPR013863">
    <property type="entry name" value="VID27_C"/>
</dbReference>
<dbReference type="Pfam" id="PF12009">
    <property type="entry name" value="Telomerase_RBD"/>
    <property type="match status" value="1"/>
</dbReference>
<dbReference type="GO" id="GO:0000723">
    <property type="term" value="P:telomere maintenance"/>
    <property type="evidence" value="ECO:0007669"/>
    <property type="project" value="InterPro"/>
</dbReference>
<dbReference type="Pfam" id="PF08553">
    <property type="entry name" value="VID27"/>
    <property type="match status" value="1"/>
</dbReference>
<reference evidence="10" key="1">
    <citation type="journal article" date="2020" name="Fungal Divers.">
        <title>Resolving the Mortierellaceae phylogeny through synthesis of multi-gene phylogenetics and phylogenomics.</title>
        <authorList>
            <person name="Vandepol N."/>
            <person name="Liber J."/>
            <person name="Desiro A."/>
            <person name="Na H."/>
            <person name="Kennedy M."/>
            <person name="Barry K."/>
            <person name="Grigoriev I.V."/>
            <person name="Miller A.N."/>
            <person name="O'Donnell K."/>
            <person name="Stajich J.E."/>
            <person name="Bonito G."/>
        </authorList>
    </citation>
    <scope>NUCLEOTIDE SEQUENCE</scope>
    <source>
        <strain evidence="10">NVP60</strain>
    </source>
</reference>
<dbReference type="Gene3D" id="1.10.132.70">
    <property type="match status" value="1"/>
</dbReference>
<keyword evidence="6" id="KW-0779">Telomere</keyword>
<dbReference type="SUPFAM" id="SSF56672">
    <property type="entry name" value="DNA/RNA polymerases"/>
    <property type="match status" value="1"/>
</dbReference>
<evidence type="ECO:0000256" key="6">
    <source>
        <dbReference type="ARBA" id="ARBA00022895"/>
    </source>
</evidence>
<feature type="region of interest" description="Disordered" evidence="8">
    <location>
        <begin position="351"/>
        <end position="406"/>
    </location>
</feature>
<dbReference type="PRINTS" id="PR01365">
    <property type="entry name" value="TELOMERASERT"/>
</dbReference>
<dbReference type="Pfam" id="PF11474">
    <property type="entry name" value="TEN_TERT"/>
    <property type="match status" value="1"/>
</dbReference>
<name>A0A9P6UVF1_9FUNG</name>
<proteinExistence type="inferred from homology"/>
<evidence type="ECO:0000256" key="2">
    <source>
        <dbReference type="ARBA" id="ARBA00004574"/>
    </source>
</evidence>
<accession>A0A9P6UVF1</accession>
<feature type="compositionally biased region" description="Basic and acidic residues" evidence="8">
    <location>
        <begin position="915"/>
        <end position="928"/>
    </location>
</feature>
<keyword evidence="5" id="KW-0158">Chromosome</keyword>
<dbReference type="EMBL" id="JAAAIN010000081">
    <property type="protein sequence ID" value="KAG0320985.1"/>
    <property type="molecule type" value="Genomic_DNA"/>
</dbReference>
<feature type="region of interest" description="Disordered" evidence="8">
    <location>
        <begin position="884"/>
        <end position="932"/>
    </location>
</feature>